<accession>A0A3A2ZLT4</accession>
<evidence type="ECO:0000256" key="1">
    <source>
        <dbReference type="ARBA" id="ARBA00004191"/>
    </source>
</evidence>
<evidence type="ECO:0000256" key="2">
    <source>
        <dbReference type="ARBA" id="ARBA00022512"/>
    </source>
</evidence>
<keyword evidence="9" id="KW-1185">Reference proteome</keyword>
<dbReference type="GO" id="GO:0005886">
    <property type="term" value="C:plasma membrane"/>
    <property type="evidence" value="ECO:0007669"/>
    <property type="project" value="TreeGrafter"/>
</dbReference>
<gene>
    <name evidence="8" type="ORF">PHISCL_03532</name>
</gene>
<dbReference type="GO" id="GO:0031505">
    <property type="term" value="P:fungal-type cell wall organization"/>
    <property type="evidence" value="ECO:0007669"/>
    <property type="project" value="TreeGrafter"/>
</dbReference>
<dbReference type="Pfam" id="PF12454">
    <property type="entry name" value="Ecm33"/>
    <property type="match status" value="1"/>
</dbReference>
<dbReference type="EMBL" id="MVGC01000092">
    <property type="protein sequence ID" value="RJE24158.1"/>
    <property type="molecule type" value="Genomic_DNA"/>
</dbReference>
<evidence type="ECO:0000256" key="3">
    <source>
        <dbReference type="ARBA" id="ARBA00022525"/>
    </source>
</evidence>
<dbReference type="GO" id="GO:0009277">
    <property type="term" value="C:fungal-type cell wall"/>
    <property type="evidence" value="ECO:0007669"/>
    <property type="project" value="TreeGrafter"/>
</dbReference>
<dbReference type="InterPro" id="IPR051648">
    <property type="entry name" value="CWI-Assembly_Regulator"/>
</dbReference>
<evidence type="ECO:0008006" key="10">
    <source>
        <dbReference type="Google" id="ProtNLM"/>
    </source>
</evidence>
<sequence length="402" mass="42418">MVVIKYLLPALAAANLALAADCGGDGTIKISSQGDADGYSSCKKLKGDVEIDGKARDTITLNGVKEIEGSFKAESATNLTELSAPSLESIGDKFELDGLTILSKLSMGSLTSVGSIKWQALPNLQTLDFGKSVSKADKVEITNTALTNLDGISLDNIGDLTITENRYLKSVNLDGLTKSTGLINFAGNLNSLEVELPKLISGSNMTFRNVSNVSVPSLHNLTGQLGFWGDGFKIFSAPNLTESSDLTFIGNKEARNISMPKLEYVNGGFHISKNDKLKSVEFPELKKVTGAVDFSGKFDEASLPSLDTVKGGFNMQSTGNFSCEPFKKMNKNQVIHGKFKCVGETKNPKTKSGESGTSDSSGTSTGSSSSSTSSGAAVVDNVANMPAMGMAAIFGYLLQYAM</sequence>
<feature type="chain" id="PRO_5017285684" description="GPI-anchored cell wall organization protein Ecm33" evidence="7">
    <location>
        <begin position="20"/>
        <end position="402"/>
    </location>
</feature>
<dbReference type="GO" id="GO:0009986">
    <property type="term" value="C:cell surface"/>
    <property type="evidence" value="ECO:0007669"/>
    <property type="project" value="TreeGrafter"/>
</dbReference>
<feature type="region of interest" description="Disordered" evidence="6">
    <location>
        <begin position="343"/>
        <end position="375"/>
    </location>
</feature>
<evidence type="ECO:0000256" key="5">
    <source>
        <dbReference type="ARBA" id="ARBA00023180"/>
    </source>
</evidence>
<proteinExistence type="predicted"/>
<keyword evidence="2" id="KW-0134">Cell wall</keyword>
<evidence type="ECO:0000313" key="9">
    <source>
        <dbReference type="Proteomes" id="UP000266188"/>
    </source>
</evidence>
<dbReference type="Gene3D" id="3.80.20.20">
    <property type="entry name" value="Receptor L-domain"/>
    <property type="match status" value="1"/>
</dbReference>
<dbReference type="InterPro" id="IPR036941">
    <property type="entry name" value="Rcpt_L-dom_sf"/>
</dbReference>
<dbReference type="SUPFAM" id="SSF52058">
    <property type="entry name" value="L domain-like"/>
    <property type="match status" value="2"/>
</dbReference>
<dbReference type="PANTHER" id="PTHR31018">
    <property type="entry name" value="SPORULATION-SPECIFIC PROTEIN-RELATED"/>
    <property type="match status" value="1"/>
</dbReference>
<name>A0A3A2ZLT4_9EURO</name>
<keyword evidence="4 7" id="KW-0732">Signal</keyword>
<feature type="compositionally biased region" description="Low complexity" evidence="6">
    <location>
        <begin position="353"/>
        <end position="375"/>
    </location>
</feature>
<dbReference type="AlphaFoldDB" id="A0A3A2ZLT4"/>
<dbReference type="OrthoDB" id="536881at2759"/>
<keyword evidence="3" id="KW-0964">Secreted</keyword>
<evidence type="ECO:0000256" key="7">
    <source>
        <dbReference type="SAM" id="SignalP"/>
    </source>
</evidence>
<keyword evidence="5" id="KW-0325">Glycoprotein</keyword>
<dbReference type="Proteomes" id="UP000266188">
    <property type="component" value="Unassembled WGS sequence"/>
</dbReference>
<evidence type="ECO:0000256" key="4">
    <source>
        <dbReference type="ARBA" id="ARBA00022729"/>
    </source>
</evidence>
<reference evidence="9" key="1">
    <citation type="submission" date="2017-02" db="EMBL/GenBank/DDBJ databases">
        <authorList>
            <person name="Tafer H."/>
            <person name="Lopandic K."/>
        </authorList>
    </citation>
    <scope>NUCLEOTIDE SEQUENCE [LARGE SCALE GENOMIC DNA]</scope>
    <source>
        <strain evidence="9">CBS 366.77</strain>
    </source>
</reference>
<protein>
    <recommendedName>
        <fullName evidence="10">GPI-anchored cell wall organization protein Ecm33</fullName>
    </recommendedName>
</protein>
<comment type="caution">
    <text evidence="8">The sequence shown here is derived from an EMBL/GenBank/DDBJ whole genome shotgun (WGS) entry which is preliminary data.</text>
</comment>
<dbReference type="PANTHER" id="PTHR31018:SF3">
    <property type="entry name" value="RECEPTOR PROTEIN-TYROSINE KINASE"/>
    <property type="match status" value="1"/>
</dbReference>
<evidence type="ECO:0000313" key="8">
    <source>
        <dbReference type="EMBL" id="RJE24158.1"/>
    </source>
</evidence>
<organism evidence="8 9">
    <name type="scientific">Aspergillus sclerotialis</name>
    <dbReference type="NCBI Taxonomy" id="2070753"/>
    <lineage>
        <taxon>Eukaryota</taxon>
        <taxon>Fungi</taxon>
        <taxon>Dikarya</taxon>
        <taxon>Ascomycota</taxon>
        <taxon>Pezizomycotina</taxon>
        <taxon>Eurotiomycetes</taxon>
        <taxon>Eurotiomycetidae</taxon>
        <taxon>Eurotiales</taxon>
        <taxon>Aspergillaceae</taxon>
        <taxon>Aspergillus</taxon>
        <taxon>Aspergillus subgen. Polypaecilum</taxon>
    </lineage>
</organism>
<feature type="signal peptide" evidence="7">
    <location>
        <begin position="1"/>
        <end position="19"/>
    </location>
</feature>
<comment type="subcellular location">
    <subcellularLocation>
        <location evidence="1">Secreted</location>
        <location evidence="1">Cell wall</location>
    </subcellularLocation>
</comment>
<dbReference type="STRING" id="2070753.A0A3A2ZLT4"/>
<evidence type="ECO:0000256" key="6">
    <source>
        <dbReference type="SAM" id="MobiDB-lite"/>
    </source>
</evidence>